<evidence type="ECO:0000256" key="3">
    <source>
        <dbReference type="PROSITE-ProRule" id="PRU00504"/>
    </source>
</evidence>
<gene>
    <name evidence="6" type="ORF">MGAL_10B075835</name>
</gene>
<keyword evidence="2" id="KW-0863">Zinc-finger</keyword>
<evidence type="ECO:0000313" key="6">
    <source>
        <dbReference type="EMBL" id="VDI55203.1"/>
    </source>
</evidence>
<dbReference type="Proteomes" id="UP000596742">
    <property type="component" value="Unassembled WGS sequence"/>
</dbReference>
<feature type="coiled-coil region" evidence="4">
    <location>
        <begin position="226"/>
        <end position="275"/>
    </location>
</feature>
<dbReference type="PROSITE" id="PS50119">
    <property type="entry name" value="ZF_BBOX"/>
    <property type="match status" value="1"/>
</dbReference>
<proteinExistence type="predicted"/>
<dbReference type="InterPro" id="IPR011042">
    <property type="entry name" value="6-blade_b-propeller_TolB-like"/>
</dbReference>
<dbReference type="InterPro" id="IPR047153">
    <property type="entry name" value="TRIM45/56/19-like"/>
</dbReference>
<feature type="repeat" description="NHL" evidence="3">
    <location>
        <begin position="492"/>
        <end position="527"/>
    </location>
</feature>
<evidence type="ECO:0000256" key="1">
    <source>
        <dbReference type="ARBA" id="ARBA00022737"/>
    </source>
</evidence>
<protein>
    <recommendedName>
        <fullName evidence="5">B box-type domain-containing protein</fullName>
    </recommendedName>
</protein>
<reference evidence="6" key="1">
    <citation type="submission" date="2018-11" db="EMBL/GenBank/DDBJ databases">
        <authorList>
            <person name="Alioto T."/>
            <person name="Alioto T."/>
        </authorList>
    </citation>
    <scope>NUCLEOTIDE SEQUENCE</scope>
</reference>
<dbReference type="EMBL" id="UYJE01007470">
    <property type="protein sequence ID" value="VDI55203.1"/>
    <property type="molecule type" value="Genomic_DNA"/>
</dbReference>
<comment type="caution">
    <text evidence="6">The sequence shown here is derived from an EMBL/GenBank/DDBJ whole genome shotgun (WGS) entry which is preliminary data.</text>
</comment>
<keyword evidence="7" id="KW-1185">Reference proteome</keyword>
<evidence type="ECO:0000256" key="4">
    <source>
        <dbReference type="SAM" id="Coils"/>
    </source>
</evidence>
<dbReference type="PANTHER" id="PTHR25462:SF299">
    <property type="entry name" value="E3 UBIQUITIN-PROTEIN LIGASE TRIM56"/>
    <property type="match status" value="1"/>
</dbReference>
<dbReference type="CDD" id="cd19757">
    <property type="entry name" value="Bbox1"/>
    <property type="match status" value="1"/>
</dbReference>
<name>A0A8B6FTU1_MYTGA</name>
<dbReference type="InterPro" id="IPR001258">
    <property type="entry name" value="NHL_repeat"/>
</dbReference>
<evidence type="ECO:0000313" key="7">
    <source>
        <dbReference type="Proteomes" id="UP000596742"/>
    </source>
</evidence>
<evidence type="ECO:0000256" key="2">
    <source>
        <dbReference type="PROSITE-ProRule" id="PRU00024"/>
    </source>
</evidence>
<accession>A0A8B6FTU1</accession>
<keyword evidence="1" id="KW-0677">Repeat</keyword>
<dbReference type="OrthoDB" id="9986513at2759"/>
<dbReference type="GO" id="GO:0005654">
    <property type="term" value="C:nucleoplasm"/>
    <property type="evidence" value="ECO:0007669"/>
    <property type="project" value="TreeGrafter"/>
</dbReference>
<dbReference type="GO" id="GO:0008270">
    <property type="term" value="F:zinc ion binding"/>
    <property type="evidence" value="ECO:0007669"/>
    <property type="project" value="UniProtKB-KW"/>
</dbReference>
<dbReference type="AlphaFoldDB" id="A0A8B6FTU1"/>
<organism evidence="6 7">
    <name type="scientific">Mytilus galloprovincialis</name>
    <name type="common">Mediterranean mussel</name>
    <dbReference type="NCBI Taxonomy" id="29158"/>
    <lineage>
        <taxon>Eukaryota</taxon>
        <taxon>Metazoa</taxon>
        <taxon>Spiralia</taxon>
        <taxon>Lophotrochozoa</taxon>
        <taxon>Mollusca</taxon>
        <taxon>Bivalvia</taxon>
        <taxon>Autobranchia</taxon>
        <taxon>Pteriomorphia</taxon>
        <taxon>Mytilida</taxon>
        <taxon>Mytiloidea</taxon>
        <taxon>Mytilidae</taxon>
        <taxon>Mytilinae</taxon>
        <taxon>Mytilus</taxon>
    </lineage>
</organism>
<dbReference type="GO" id="GO:0060340">
    <property type="term" value="P:positive regulation of type I interferon-mediated signaling pathway"/>
    <property type="evidence" value="ECO:0007669"/>
    <property type="project" value="TreeGrafter"/>
</dbReference>
<keyword evidence="2" id="KW-0862">Zinc</keyword>
<keyword evidence="2" id="KW-0479">Metal-binding</keyword>
<dbReference type="GO" id="GO:0061630">
    <property type="term" value="F:ubiquitin protein ligase activity"/>
    <property type="evidence" value="ECO:0007669"/>
    <property type="project" value="TreeGrafter"/>
</dbReference>
<keyword evidence="4" id="KW-0175">Coiled coil</keyword>
<dbReference type="PANTHER" id="PTHR25462">
    <property type="entry name" value="BONUS, ISOFORM C-RELATED"/>
    <property type="match status" value="1"/>
</dbReference>
<dbReference type="Pfam" id="PF22586">
    <property type="entry name" value="ANCHR-like_BBOX"/>
    <property type="match status" value="1"/>
</dbReference>
<sequence>MASSKPVLCGPCQEGKVNTKAEFWCYSCEEGLCSKCSGHHKRSKSSRDHKTININSYKPSIEAINTECKEHGQQFNLYCPCHLMPCCDECISISHSKCTGIKSLASVVEKTVIDKSTKSLEKQIKSIQKFLEKLVTDKSKNIRKSEQEYESIQDFIVKIRKKINSHLTNLEKKLCNEAETIWNQEKSQATEVISEIEGKQKNLNKIIEHLHTVISHTSKLQSFLGVHQIEQQVHQCQQYLENLKKDDRGKQFEIKIRQNDEIEKILSKLESLESLGKVTSVKTDENLNKDTSVRREAQVELREQTSIRTMTMNIETKIEINMMKVVSDIICLMDGRVLVVEQERNVNVLTSDGKLQKQLPISGKAYGVTQINQNTIAITYPFEKAIKIFNMKNEKVTKVIILDKTCWRLSFSNNALAVGLMQDIDDDEDDDDDDDAGEIRIIDLEGNTLKSIQVESESDLEHLVYCNDRVIYSNFDGNAVCCVGESGKQIWQNTQDLKGPGGLCTDTYGNIIVADFDSGRIVIISKDGKESKVLISEDDRLDSPQCICFKHNESSGFICDYKCKKLTKFNLSSG</sequence>
<dbReference type="Gene3D" id="2.120.10.30">
    <property type="entry name" value="TolB, C-terminal domain"/>
    <property type="match status" value="1"/>
</dbReference>
<feature type="domain" description="B box-type" evidence="5">
    <location>
        <begin position="4"/>
        <end position="54"/>
    </location>
</feature>
<dbReference type="InterPro" id="IPR000315">
    <property type="entry name" value="Znf_B-box"/>
</dbReference>
<evidence type="ECO:0000259" key="5">
    <source>
        <dbReference type="PROSITE" id="PS50119"/>
    </source>
</evidence>
<dbReference type="PROSITE" id="PS51125">
    <property type="entry name" value="NHL"/>
    <property type="match status" value="1"/>
</dbReference>
<dbReference type="GO" id="GO:0045087">
    <property type="term" value="P:innate immune response"/>
    <property type="evidence" value="ECO:0007669"/>
    <property type="project" value="TreeGrafter"/>
</dbReference>
<dbReference type="SUPFAM" id="SSF101898">
    <property type="entry name" value="NHL repeat"/>
    <property type="match status" value="1"/>
</dbReference>